<dbReference type="RefSeq" id="WP_069311618.1">
    <property type="nucleotide sequence ID" value="NZ_MDTU01000001.1"/>
</dbReference>
<organism evidence="1 2">
    <name type="scientific">Piscirickettsia litoralis</name>
    <dbReference type="NCBI Taxonomy" id="1891921"/>
    <lineage>
        <taxon>Bacteria</taxon>
        <taxon>Pseudomonadati</taxon>
        <taxon>Pseudomonadota</taxon>
        <taxon>Gammaproteobacteria</taxon>
        <taxon>Thiotrichales</taxon>
        <taxon>Piscirickettsiaceae</taxon>
        <taxon>Piscirickettsia</taxon>
    </lineage>
</organism>
<accession>A0ABX2ZYZ6</accession>
<gene>
    <name evidence="1" type="ORF">BGC07_01005</name>
</gene>
<keyword evidence="2" id="KW-1185">Reference proteome</keyword>
<reference evidence="1 2" key="1">
    <citation type="submission" date="2016-08" db="EMBL/GenBank/DDBJ databases">
        <title>Draft genome sequence of Candidatus Piscirickettsia litoralis, from seawater.</title>
        <authorList>
            <person name="Wan X."/>
            <person name="Lee A.J."/>
            <person name="Hou S."/>
            <person name="Donachie S.P."/>
        </authorList>
    </citation>
    <scope>NUCLEOTIDE SEQUENCE [LARGE SCALE GENOMIC DNA]</scope>
    <source>
        <strain evidence="1 2">Y2</strain>
    </source>
</reference>
<sequence>MIHTKSALNFINELKESLWLGLDLKKITQYYDTSLIGDESGRLIRFGDITQFFQARASKQLPAFVHIDIEDCLAEERKIFIRINGRFEDGSSNRAHLSYHLNNQNKVIRLWSLLEDPRKNAEDPHIHAIKFLV</sequence>
<evidence type="ECO:0000313" key="1">
    <source>
        <dbReference type="EMBL" id="ODN41816.1"/>
    </source>
</evidence>
<evidence type="ECO:0008006" key="3">
    <source>
        <dbReference type="Google" id="ProtNLM"/>
    </source>
</evidence>
<proteinExistence type="predicted"/>
<dbReference type="Proteomes" id="UP000094329">
    <property type="component" value="Unassembled WGS sequence"/>
</dbReference>
<protein>
    <recommendedName>
        <fullName evidence="3">SnoaL-like domain-containing protein</fullName>
    </recommendedName>
</protein>
<evidence type="ECO:0000313" key="2">
    <source>
        <dbReference type="Proteomes" id="UP000094329"/>
    </source>
</evidence>
<comment type="caution">
    <text evidence="1">The sequence shown here is derived from an EMBL/GenBank/DDBJ whole genome shotgun (WGS) entry which is preliminary data.</text>
</comment>
<dbReference type="EMBL" id="MDTU01000001">
    <property type="protein sequence ID" value="ODN41816.1"/>
    <property type="molecule type" value="Genomic_DNA"/>
</dbReference>
<name>A0ABX2ZYZ6_9GAMM</name>